<evidence type="ECO:0000313" key="3">
    <source>
        <dbReference type="WBParaSite" id="BXY_1385600.1"/>
    </source>
</evidence>
<organism evidence="2 3">
    <name type="scientific">Bursaphelenchus xylophilus</name>
    <name type="common">Pinewood nematode worm</name>
    <name type="synonym">Aphelenchoides xylophilus</name>
    <dbReference type="NCBI Taxonomy" id="6326"/>
    <lineage>
        <taxon>Eukaryota</taxon>
        <taxon>Metazoa</taxon>
        <taxon>Ecdysozoa</taxon>
        <taxon>Nematoda</taxon>
        <taxon>Chromadorea</taxon>
        <taxon>Rhabditida</taxon>
        <taxon>Tylenchina</taxon>
        <taxon>Tylenchomorpha</taxon>
        <taxon>Aphelenchoidea</taxon>
        <taxon>Aphelenchoididae</taxon>
        <taxon>Bursaphelenchus</taxon>
    </lineage>
</organism>
<reference evidence="3" key="1">
    <citation type="submission" date="2016-11" db="UniProtKB">
        <authorList>
            <consortium name="WormBaseParasite"/>
        </authorList>
    </citation>
    <scope>IDENTIFICATION</scope>
</reference>
<evidence type="ECO:0000256" key="1">
    <source>
        <dbReference type="SAM" id="MobiDB-lite"/>
    </source>
</evidence>
<protein>
    <submittedName>
        <fullName evidence="3">SH3 domain-containing protein</fullName>
    </submittedName>
</protein>
<feature type="region of interest" description="Disordered" evidence="1">
    <location>
        <begin position="1"/>
        <end position="28"/>
    </location>
</feature>
<dbReference type="WBParaSite" id="BXY_1385600.1">
    <property type="protein sequence ID" value="BXY_1385600.1"/>
    <property type="gene ID" value="BXY_1385600"/>
</dbReference>
<proteinExistence type="predicted"/>
<name>A0A1I7SLC4_BURXY</name>
<sequence length="67" mass="7441">MNISNLNLQREGEWETSSPADRDSRAGSEALQFGNDLQKFGNQFSERVFIREGDSTGYIPLGTAALF</sequence>
<evidence type="ECO:0000313" key="2">
    <source>
        <dbReference type="Proteomes" id="UP000095284"/>
    </source>
</evidence>
<dbReference type="Proteomes" id="UP000095284">
    <property type="component" value="Unplaced"/>
</dbReference>
<dbReference type="AlphaFoldDB" id="A0A1I7SLC4"/>
<accession>A0A1I7SLC4</accession>